<dbReference type="GO" id="GO:0004416">
    <property type="term" value="F:hydroxyacylglutathione hydrolase activity"/>
    <property type="evidence" value="ECO:0007669"/>
    <property type="project" value="UniProtKB-UniRule"/>
</dbReference>
<comment type="pathway">
    <text evidence="2 7">Secondary metabolite metabolism; methylglyoxal degradation; (R)-lactate from methylglyoxal: step 2/2.</text>
</comment>
<evidence type="ECO:0000256" key="7">
    <source>
        <dbReference type="HAMAP-Rule" id="MF_01374"/>
    </source>
</evidence>
<evidence type="ECO:0000259" key="8">
    <source>
        <dbReference type="SMART" id="SM00849"/>
    </source>
</evidence>
<evidence type="ECO:0000256" key="4">
    <source>
        <dbReference type="ARBA" id="ARBA00022723"/>
    </source>
</evidence>
<dbReference type="RefSeq" id="WP_306682052.1">
    <property type="nucleotide sequence ID" value="NZ_CP132914.1"/>
</dbReference>
<feature type="binding site" evidence="7">
    <location>
        <position position="134"/>
    </location>
    <ligand>
        <name>Zn(2+)</name>
        <dbReference type="ChEBI" id="CHEBI:29105"/>
        <label>2</label>
    </ligand>
</feature>
<proteinExistence type="inferred from homology"/>
<dbReference type="SMART" id="SM00849">
    <property type="entry name" value="Lactamase_B"/>
    <property type="match status" value="1"/>
</dbReference>
<feature type="binding site" evidence="7">
    <location>
        <position position="55"/>
    </location>
    <ligand>
        <name>Zn(2+)</name>
        <dbReference type="ChEBI" id="CHEBI:29105"/>
        <label>1</label>
    </ligand>
</feature>
<dbReference type="InterPro" id="IPR035680">
    <property type="entry name" value="Clx_II_MBL"/>
</dbReference>
<dbReference type="GeneID" id="301340010"/>
<dbReference type="Pfam" id="PF00753">
    <property type="entry name" value="Lactamase_B"/>
    <property type="match status" value="2"/>
</dbReference>
<organism evidence="9">
    <name type="scientific">Shewanella oncorhynchi</name>
    <dbReference type="NCBI Taxonomy" id="2726434"/>
    <lineage>
        <taxon>Bacteria</taxon>
        <taxon>Pseudomonadati</taxon>
        <taxon>Pseudomonadota</taxon>
        <taxon>Gammaproteobacteria</taxon>
        <taxon>Alteromonadales</taxon>
        <taxon>Shewanellaceae</taxon>
        <taxon>Shewanella</taxon>
    </lineage>
</organism>
<evidence type="ECO:0000256" key="2">
    <source>
        <dbReference type="ARBA" id="ARBA00004963"/>
    </source>
</evidence>
<feature type="binding site" evidence="7">
    <location>
        <position position="117"/>
    </location>
    <ligand>
        <name>Zn(2+)</name>
        <dbReference type="ChEBI" id="CHEBI:29105"/>
        <label>1</label>
    </ligand>
</feature>
<dbReference type="Gene3D" id="3.60.15.10">
    <property type="entry name" value="Ribonuclease Z/Hydroxyacylglutathione hydrolase-like"/>
    <property type="match status" value="1"/>
</dbReference>
<comment type="subunit">
    <text evidence="7">Monomer.</text>
</comment>
<evidence type="ECO:0000313" key="9">
    <source>
        <dbReference type="EMBL" id="WMB71252.1"/>
    </source>
</evidence>
<keyword evidence="4 7" id="KW-0479">Metal-binding</keyword>
<dbReference type="AlphaFoldDB" id="A0AA50KAT3"/>
<name>A0AA50KAT3_9GAMM</name>
<feature type="binding site" evidence="7">
    <location>
        <position position="57"/>
    </location>
    <ligand>
        <name>Zn(2+)</name>
        <dbReference type="ChEBI" id="CHEBI:29105"/>
        <label>1</label>
    </ligand>
</feature>
<dbReference type="Pfam" id="PF16123">
    <property type="entry name" value="HAGH_C"/>
    <property type="match status" value="1"/>
</dbReference>
<dbReference type="InterPro" id="IPR017782">
    <property type="entry name" value="Hydroxyacylglutathione_Hdrlase"/>
</dbReference>
<dbReference type="InterPro" id="IPR050110">
    <property type="entry name" value="Glyoxalase_II_hydrolase"/>
</dbReference>
<feature type="binding site" evidence="7">
    <location>
        <position position="172"/>
    </location>
    <ligand>
        <name>Zn(2+)</name>
        <dbReference type="ChEBI" id="CHEBI:29105"/>
        <label>2</label>
    </ligand>
</feature>
<keyword evidence="6 7" id="KW-0862">Zinc</keyword>
<dbReference type="EC" id="3.1.2.6" evidence="7"/>
<dbReference type="InterPro" id="IPR036866">
    <property type="entry name" value="RibonucZ/Hydroxyglut_hydro"/>
</dbReference>
<dbReference type="KEGG" id="sog:RA178_12465"/>
<dbReference type="GO" id="GO:0019243">
    <property type="term" value="P:methylglyoxal catabolic process to D-lactate via S-lactoyl-glutathione"/>
    <property type="evidence" value="ECO:0007669"/>
    <property type="project" value="UniProtKB-UniRule"/>
</dbReference>
<dbReference type="HAMAP" id="MF_01374">
    <property type="entry name" value="Glyoxalase_2"/>
    <property type="match status" value="1"/>
</dbReference>
<reference evidence="9" key="1">
    <citation type="submission" date="2023-08" db="EMBL/GenBank/DDBJ databases">
        <title>Complete genome sequence of Shewanella oncorhynchi Z-P2, a siderophore putrebactin-producing bacterium.</title>
        <authorList>
            <person name="Zhang Y."/>
        </authorList>
    </citation>
    <scope>NUCLEOTIDE SEQUENCE</scope>
    <source>
        <strain evidence="9">Z-P2</strain>
    </source>
</reference>
<gene>
    <name evidence="7 9" type="primary">gloB</name>
    <name evidence="9" type="ORF">RA178_12465</name>
</gene>
<sequence>MLTITAIKAFNDNYIWVLQQQPHTQVYVVDPGDASVVIDYLQANQLTLAGILLTHHHNDHTGGVAALQAYSHNRLTVYGPDNEKIEGITHPLHAKAKPKFTLEYLSAELQVLDVPGHTAGHIAYVVEDALFCGDTLFSGGCGRLFEGTPAQMLNSLQQLAQLPADTRVYCAHEYTLSNLKFALAVNPNNHELQDYNERAMQLRRQDKATVPSTIALERAINPFLRPSDTEIVDNIKQHFSSLNHANLDELSGFTLLRQWKDNF</sequence>
<feature type="binding site" evidence="7">
    <location>
        <position position="59"/>
    </location>
    <ligand>
        <name>Zn(2+)</name>
        <dbReference type="ChEBI" id="CHEBI:29105"/>
        <label>2</label>
    </ligand>
</feature>
<evidence type="ECO:0000256" key="6">
    <source>
        <dbReference type="ARBA" id="ARBA00022833"/>
    </source>
</evidence>
<dbReference type="GO" id="GO:0046872">
    <property type="term" value="F:metal ion binding"/>
    <property type="evidence" value="ECO:0007669"/>
    <property type="project" value="UniProtKB-KW"/>
</dbReference>
<accession>A0AA50KAT3</accession>
<feature type="binding site" evidence="7">
    <location>
        <position position="134"/>
    </location>
    <ligand>
        <name>Zn(2+)</name>
        <dbReference type="ChEBI" id="CHEBI:29105"/>
        <label>1</label>
    </ligand>
</feature>
<dbReference type="CDD" id="cd07723">
    <property type="entry name" value="hydroxyacylglutathione_hydrolase_MBL-fold"/>
    <property type="match status" value="1"/>
</dbReference>
<comment type="function">
    <text evidence="7">Thiolesterase that catalyzes the hydrolysis of S-D-lactoyl-glutathione to form glutathione and D-lactic acid.</text>
</comment>
<dbReference type="EMBL" id="CP132914">
    <property type="protein sequence ID" value="WMB71252.1"/>
    <property type="molecule type" value="Genomic_DNA"/>
</dbReference>
<protein>
    <recommendedName>
        <fullName evidence="7">Hydroxyacylglutathione hydrolase</fullName>
        <ecNumber evidence="7">3.1.2.6</ecNumber>
    </recommendedName>
    <alternativeName>
        <fullName evidence="7">Glyoxalase II</fullName>
        <shortName evidence="7">Glx II</shortName>
    </alternativeName>
</protein>
<comment type="cofactor">
    <cofactor evidence="7">
        <name>Zn(2+)</name>
        <dbReference type="ChEBI" id="CHEBI:29105"/>
    </cofactor>
    <text evidence="7">Binds 2 Zn(2+) ions per subunit.</text>
</comment>
<dbReference type="SUPFAM" id="SSF56281">
    <property type="entry name" value="Metallo-hydrolase/oxidoreductase"/>
    <property type="match status" value="1"/>
</dbReference>
<comment type="catalytic activity">
    <reaction evidence="1 7">
        <text>an S-(2-hydroxyacyl)glutathione + H2O = a 2-hydroxy carboxylate + glutathione + H(+)</text>
        <dbReference type="Rhea" id="RHEA:21864"/>
        <dbReference type="ChEBI" id="CHEBI:15377"/>
        <dbReference type="ChEBI" id="CHEBI:15378"/>
        <dbReference type="ChEBI" id="CHEBI:57925"/>
        <dbReference type="ChEBI" id="CHEBI:58896"/>
        <dbReference type="ChEBI" id="CHEBI:71261"/>
        <dbReference type="EC" id="3.1.2.6"/>
    </reaction>
</comment>
<dbReference type="PIRSF" id="PIRSF005457">
    <property type="entry name" value="Glx"/>
    <property type="match status" value="1"/>
</dbReference>
<feature type="binding site" evidence="7">
    <location>
        <position position="60"/>
    </location>
    <ligand>
        <name>Zn(2+)</name>
        <dbReference type="ChEBI" id="CHEBI:29105"/>
        <label>2</label>
    </ligand>
</feature>
<dbReference type="PANTHER" id="PTHR43705:SF1">
    <property type="entry name" value="HYDROXYACYLGLUTATHIONE HYDROLASE GLOB"/>
    <property type="match status" value="1"/>
</dbReference>
<keyword evidence="5 7" id="KW-0378">Hydrolase</keyword>
<evidence type="ECO:0000256" key="1">
    <source>
        <dbReference type="ARBA" id="ARBA00001623"/>
    </source>
</evidence>
<feature type="domain" description="Metallo-beta-lactamase" evidence="8">
    <location>
        <begin position="22"/>
        <end position="172"/>
    </location>
</feature>
<comment type="similarity">
    <text evidence="3 7">Belongs to the metallo-beta-lactamase superfamily. Glyoxalase II family.</text>
</comment>
<evidence type="ECO:0000256" key="5">
    <source>
        <dbReference type="ARBA" id="ARBA00022801"/>
    </source>
</evidence>
<dbReference type="Proteomes" id="UP001236800">
    <property type="component" value="Chromosome"/>
</dbReference>
<dbReference type="PANTHER" id="PTHR43705">
    <property type="entry name" value="HYDROXYACYLGLUTATHIONE HYDROLASE"/>
    <property type="match status" value="1"/>
</dbReference>
<dbReference type="InterPro" id="IPR032282">
    <property type="entry name" value="HAGH_C"/>
</dbReference>
<evidence type="ECO:0000256" key="3">
    <source>
        <dbReference type="ARBA" id="ARBA00006759"/>
    </source>
</evidence>
<dbReference type="NCBIfam" id="TIGR03413">
    <property type="entry name" value="GSH_gloB"/>
    <property type="match status" value="1"/>
</dbReference>
<dbReference type="InterPro" id="IPR001279">
    <property type="entry name" value="Metallo-B-lactamas"/>
</dbReference>